<dbReference type="EMBL" id="LGRX02033109">
    <property type="protein sequence ID" value="KAK3242867.1"/>
    <property type="molecule type" value="Genomic_DNA"/>
</dbReference>
<protein>
    <recommendedName>
        <fullName evidence="3">Nitronate monooxygenase domain-containing protein</fullName>
    </recommendedName>
</protein>
<accession>A0AAE0BU93</accession>
<proteinExistence type="predicted"/>
<dbReference type="PANTHER" id="PTHR32332">
    <property type="entry name" value="2-NITROPROPANE DIOXYGENASE"/>
    <property type="match status" value="1"/>
</dbReference>
<sequence length="207" mass="21790">MRATTSCLVSDTAAYIAKTCEPNFAVRGLPEAENSKPLLLAAGGIATGRGVASALALGADGVVVGTRLAATFESAFPEGKKAAIVNSMVCMRQNPAGGIQSTIANNGNKIWPRWPDEDAITESAIANRLDEFDHQTLAGMGVSLINDIKPAGIVIEDMVQECTSTIHMLYSNTMQHPTQLHTNGSDIENHALVESNDAIDQSDPGLN</sequence>
<dbReference type="Gene3D" id="3.20.20.70">
    <property type="entry name" value="Aldolase class I"/>
    <property type="match status" value="1"/>
</dbReference>
<evidence type="ECO:0000313" key="1">
    <source>
        <dbReference type="EMBL" id="KAK3242867.1"/>
    </source>
</evidence>
<organism evidence="1 2">
    <name type="scientific">Cymbomonas tetramitiformis</name>
    <dbReference type="NCBI Taxonomy" id="36881"/>
    <lineage>
        <taxon>Eukaryota</taxon>
        <taxon>Viridiplantae</taxon>
        <taxon>Chlorophyta</taxon>
        <taxon>Pyramimonadophyceae</taxon>
        <taxon>Pyramimonadales</taxon>
        <taxon>Pyramimonadaceae</taxon>
        <taxon>Cymbomonas</taxon>
    </lineage>
</organism>
<reference evidence="1 2" key="1">
    <citation type="journal article" date="2015" name="Genome Biol. Evol.">
        <title>Comparative Genomics of a Bacterivorous Green Alga Reveals Evolutionary Causalities and Consequences of Phago-Mixotrophic Mode of Nutrition.</title>
        <authorList>
            <person name="Burns J.A."/>
            <person name="Paasch A."/>
            <person name="Narechania A."/>
            <person name="Kim E."/>
        </authorList>
    </citation>
    <scope>NUCLEOTIDE SEQUENCE [LARGE SCALE GENOMIC DNA]</scope>
    <source>
        <strain evidence="1 2">PLY_AMNH</strain>
    </source>
</reference>
<dbReference type="InterPro" id="IPR013785">
    <property type="entry name" value="Aldolase_TIM"/>
</dbReference>
<dbReference type="Proteomes" id="UP001190700">
    <property type="component" value="Unassembled WGS sequence"/>
</dbReference>
<name>A0AAE0BU93_9CHLO</name>
<dbReference type="SUPFAM" id="SSF51412">
    <property type="entry name" value="Inosine monophosphate dehydrogenase (IMPDH)"/>
    <property type="match status" value="1"/>
</dbReference>
<dbReference type="PANTHER" id="PTHR32332:SF20">
    <property type="entry name" value="2-NITROPROPANE DIOXYGENASE-LIKE PROTEIN"/>
    <property type="match status" value="1"/>
</dbReference>
<evidence type="ECO:0000313" key="2">
    <source>
        <dbReference type="Proteomes" id="UP001190700"/>
    </source>
</evidence>
<comment type="caution">
    <text evidence="1">The sequence shown here is derived from an EMBL/GenBank/DDBJ whole genome shotgun (WGS) entry which is preliminary data.</text>
</comment>
<keyword evidence="2" id="KW-1185">Reference proteome</keyword>
<dbReference type="AlphaFoldDB" id="A0AAE0BU93"/>
<gene>
    <name evidence="1" type="ORF">CYMTET_47444</name>
</gene>
<evidence type="ECO:0008006" key="3">
    <source>
        <dbReference type="Google" id="ProtNLM"/>
    </source>
</evidence>
<dbReference type="Pfam" id="PF03060">
    <property type="entry name" value="NMO"/>
    <property type="match status" value="1"/>
</dbReference>